<gene>
    <name evidence="2" type="ORF">C4F49_12010</name>
</gene>
<proteinExistence type="predicted"/>
<dbReference type="Proteomes" id="UP000616201">
    <property type="component" value="Unassembled WGS sequence"/>
</dbReference>
<dbReference type="InterPro" id="IPR025640">
    <property type="entry name" value="GYF_2"/>
</dbReference>
<evidence type="ECO:0000313" key="2">
    <source>
        <dbReference type="EMBL" id="MBE8714407.1"/>
    </source>
</evidence>
<protein>
    <recommendedName>
        <fullName evidence="1">GYF domain-containing protein</fullName>
    </recommendedName>
</protein>
<dbReference type="Pfam" id="PF14237">
    <property type="entry name" value="GYF_2"/>
    <property type="match status" value="1"/>
</dbReference>
<dbReference type="AlphaFoldDB" id="A0A928V0T2"/>
<feature type="domain" description="GYF" evidence="1">
    <location>
        <begin position="12"/>
        <end position="53"/>
    </location>
</feature>
<comment type="caution">
    <text evidence="2">The sequence shown here is derived from an EMBL/GenBank/DDBJ whole genome shotgun (WGS) entry which is preliminary data.</text>
</comment>
<sequence length="100" mass="11869">MKNKKLITMEIYFAKNGKQIGPIEFEKLDPFEISQNTKVWFKGLDNWKEAAGVELFEDYFINQNTIKILNKSHSDIPSKKYSFFNLFNIKSWHLFNLTKS</sequence>
<evidence type="ECO:0000259" key="1">
    <source>
        <dbReference type="Pfam" id="PF14237"/>
    </source>
</evidence>
<reference evidence="2" key="1">
    <citation type="submission" date="2018-02" db="EMBL/GenBank/DDBJ databases">
        <authorList>
            <person name="Vasarhelyi B.M."/>
            <person name="Deshmukh S."/>
            <person name="Balint B."/>
            <person name="Kukolya J."/>
        </authorList>
    </citation>
    <scope>NUCLEOTIDE SEQUENCE</scope>
    <source>
        <strain evidence="2">KB22</strain>
    </source>
</reference>
<evidence type="ECO:0000313" key="3">
    <source>
        <dbReference type="Proteomes" id="UP000616201"/>
    </source>
</evidence>
<keyword evidence="3" id="KW-1185">Reference proteome</keyword>
<name>A0A928V0T2_9SPHI</name>
<dbReference type="EMBL" id="PRDK01000006">
    <property type="protein sequence ID" value="MBE8714407.1"/>
    <property type="molecule type" value="Genomic_DNA"/>
</dbReference>
<organism evidence="2 3">
    <name type="scientific">Sphingobacterium hungaricum</name>
    <dbReference type="NCBI Taxonomy" id="2082723"/>
    <lineage>
        <taxon>Bacteria</taxon>
        <taxon>Pseudomonadati</taxon>
        <taxon>Bacteroidota</taxon>
        <taxon>Sphingobacteriia</taxon>
        <taxon>Sphingobacteriales</taxon>
        <taxon>Sphingobacteriaceae</taxon>
        <taxon>Sphingobacterium</taxon>
    </lineage>
</organism>
<accession>A0A928V0T2</accession>